<keyword evidence="9" id="KW-1185">Reference proteome</keyword>
<feature type="transmembrane region" description="Helical" evidence="6">
    <location>
        <begin position="158"/>
        <end position="181"/>
    </location>
</feature>
<dbReference type="InterPro" id="IPR004680">
    <property type="entry name" value="Cit_transptr-like_dom"/>
</dbReference>
<keyword evidence="5 6" id="KW-0472">Membrane</keyword>
<feature type="transmembrane region" description="Helical" evidence="6">
    <location>
        <begin position="119"/>
        <end position="138"/>
    </location>
</feature>
<feature type="transmembrane region" description="Helical" evidence="6">
    <location>
        <begin position="202"/>
        <end position="235"/>
    </location>
</feature>
<feature type="domain" description="Citrate transporter-like" evidence="7">
    <location>
        <begin position="18"/>
        <end position="303"/>
    </location>
</feature>
<accession>A0ABX0RDU8</accession>
<dbReference type="InterPro" id="IPR051475">
    <property type="entry name" value="Diverse_Ion_Transporter"/>
</dbReference>
<evidence type="ECO:0000313" key="8">
    <source>
        <dbReference type="EMBL" id="NIF22924.1"/>
    </source>
</evidence>
<dbReference type="PANTHER" id="PTHR43568">
    <property type="entry name" value="P PROTEIN"/>
    <property type="match status" value="1"/>
</dbReference>
<dbReference type="EMBL" id="VWXF01000006">
    <property type="protein sequence ID" value="NIF22924.1"/>
    <property type="molecule type" value="Genomic_DNA"/>
</dbReference>
<dbReference type="PANTHER" id="PTHR43568:SF1">
    <property type="entry name" value="P PROTEIN"/>
    <property type="match status" value="1"/>
</dbReference>
<evidence type="ECO:0000256" key="5">
    <source>
        <dbReference type="ARBA" id="ARBA00023136"/>
    </source>
</evidence>
<feature type="transmembrane region" description="Helical" evidence="6">
    <location>
        <begin position="281"/>
        <end position="302"/>
    </location>
</feature>
<dbReference type="Proteomes" id="UP001515683">
    <property type="component" value="Unassembled WGS sequence"/>
</dbReference>
<evidence type="ECO:0000256" key="2">
    <source>
        <dbReference type="ARBA" id="ARBA00022448"/>
    </source>
</evidence>
<evidence type="ECO:0000256" key="6">
    <source>
        <dbReference type="SAM" id="Phobius"/>
    </source>
</evidence>
<feature type="transmembrane region" description="Helical" evidence="6">
    <location>
        <begin position="346"/>
        <end position="365"/>
    </location>
</feature>
<dbReference type="Pfam" id="PF03600">
    <property type="entry name" value="CitMHS"/>
    <property type="match status" value="1"/>
</dbReference>
<feature type="transmembrane region" description="Helical" evidence="6">
    <location>
        <begin position="314"/>
        <end position="334"/>
    </location>
</feature>
<evidence type="ECO:0000256" key="3">
    <source>
        <dbReference type="ARBA" id="ARBA00022692"/>
    </source>
</evidence>
<sequence length="369" mass="41029">MSIVFRSFLQDRILHLLLVLGALLFIWSDVSISDLPQAVDWHTIITLTGLLLLTKGLENSGYFDVLGARLMGRFHHERALALFMVLAAALLSTFLTNDVALFILVPLTLTLRKYSRLPLGRLIIFEALAVNAGSLLTPVGNPQNILLWSQSGAGVASFIWQMLPLFSVLLLTLMALTWWSFPARTIEKHTAQASPEWQKPLFMTSLALYLLFIAALEWHLTGAALLLIFACYLVMARQVLLHIDWSLLLVFIVMFIDVRLLTGLPLLQAHFSAVSQLGQGGVYLLAIALSQVISNVPTTILLLQKLPPSEVLAWAVNIGGFGLLPGSLANLIALRMAQDRRVWWQFHLFSVPMLAWAMLVGWGLLQLFS</sequence>
<keyword evidence="2" id="KW-0813">Transport</keyword>
<gene>
    <name evidence="8" type="ORF">F3J40_15100</name>
</gene>
<evidence type="ECO:0000259" key="7">
    <source>
        <dbReference type="Pfam" id="PF03600"/>
    </source>
</evidence>
<protein>
    <submittedName>
        <fullName evidence="8">Anion transporter</fullName>
    </submittedName>
</protein>
<feature type="transmembrane region" description="Helical" evidence="6">
    <location>
        <begin position="247"/>
        <end position="269"/>
    </location>
</feature>
<evidence type="ECO:0000313" key="9">
    <source>
        <dbReference type="Proteomes" id="UP001515683"/>
    </source>
</evidence>
<proteinExistence type="predicted"/>
<dbReference type="RefSeq" id="WP_167015873.1">
    <property type="nucleotide sequence ID" value="NZ_VWXF01000006.1"/>
</dbReference>
<comment type="subcellular location">
    <subcellularLocation>
        <location evidence="1">Membrane</location>
        <topology evidence="1">Multi-pass membrane protein</topology>
    </subcellularLocation>
</comment>
<evidence type="ECO:0000256" key="1">
    <source>
        <dbReference type="ARBA" id="ARBA00004141"/>
    </source>
</evidence>
<reference evidence="8 9" key="1">
    <citation type="journal article" date="2019" name="bioRxiv">
        <title>Bacteria contribute to plant secondary compound degradation in a generalist herbivore system.</title>
        <authorList>
            <person name="Francoeur C.B."/>
            <person name="Khadempour L."/>
            <person name="Moreira-Soto R.D."/>
            <person name="Gotting K."/>
            <person name="Book A.J."/>
            <person name="Pinto-Tomas A.A."/>
            <person name="Keefover-Ring K."/>
            <person name="Currie C.R."/>
        </authorList>
    </citation>
    <scope>NUCLEOTIDE SEQUENCE [LARGE SCALE GENOMIC DNA]</scope>
    <source>
        <strain evidence="8">Acro-835</strain>
    </source>
</reference>
<organism evidence="8 9">
    <name type="scientific">Candidatus Pantoea multigeneris</name>
    <dbReference type="NCBI Taxonomy" id="2608357"/>
    <lineage>
        <taxon>Bacteria</taxon>
        <taxon>Pseudomonadati</taxon>
        <taxon>Pseudomonadota</taxon>
        <taxon>Gammaproteobacteria</taxon>
        <taxon>Enterobacterales</taxon>
        <taxon>Erwiniaceae</taxon>
        <taxon>Pantoea</taxon>
    </lineage>
</organism>
<evidence type="ECO:0000256" key="4">
    <source>
        <dbReference type="ARBA" id="ARBA00022989"/>
    </source>
</evidence>
<name>A0ABX0RDU8_9GAMM</name>
<keyword evidence="4 6" id="KW-1133">Transmembrane helix</keyword>
<comment type="caution">
    <text evidence="8">The sequence shown here is derived from an EMBL/GenBank/DDBJ whole genome shotgun (WGS) entry which is preliminary data.</text>
</comment>
<keyword evidence="3 6" id="KW-0812">Transmembrane</keyword>
<feature type="transmembrane region" description="Helical" evidence="6">
    <location>
        <begin position="79"/>
        <end position="107"/>
    </location>
</feature>